<dbReference type="Gene3D" id="3.30.2320.10">
    <property type="entry name" value="hypothetical protein PF0899 domain"/>
    <property type="match status" value="1"/>
</dbReference>
<comment type="caution">
    <text evidence="3">The sequence shown here is derived from an EMBL/GenBank/DDBJ whole genome shotgun (WGS) entry which is preliminary data.</text>
</comment>
<evidence type="ECO:0000313" key="4">
    <source>
        <dbReference type="Proteomes" id="UP000664122"/>
    </source>
</evidence>
<protein>
    <submittedName>
        <fullName evidence="3">Phage major capsid protein</fullName>
    </submittedName>
</protein>
<evidence type="ECO:0000313" key="3">
    <source>
        <dbReference type="EMBL" id="MBO0661828.1"/>
    </source>
</evidence>
<evidence type="ECO:0000259" key="2">
    <source>
        <dbReference type="Pfam" id="PF05065"/>
    </source>
</evidence>
<evidence type="ECO:0000256" key="1">
    <source>
        <dbReference type="ARBA" id="ARBA00004328"/>
    </source>
</evidence>
<dbReference type="Pfam" id="PF05065">
    <property type="entry name" value="Phage_capsid"/>
    <property type="match status" value="1"/>
</dbReference>
<dbReference type="AlphaFoldDB" id="A0A939FXG8"/>
<dbReference type="InterPro" id="IPR054612">
    <property type="entry name" value="Phage_capsid-like_C"/>
</dbReference>
<dbReference type="EMBL" id="JAFMPP010000002">
    <property type="protein sequence ID" value="MBO0661828.1"/>
    <property type="molecule type" value="Genomic_DNA"/>
</dbReference>
<organism evidence="3 4">
    <name type="scientific">Jiella flava</name>
    <dbReference type="NCBI Taxonomy" id="2816857"/>
    <lineage>
        <taxon>Bacteria</taxon>
        <taxon>Pseudomonadati</taxon>
        <taxon>Pseudomonadota</taxon>
        <taxon>Alphaproteobacteria</taxon>
        <taxon>Hyphomicrobiales</taxon>
        <taxon>Aurantimonadaceae</taxon>
        <taxon>Jiella</taxon>
    </lineage>
</organism>
<dbReference type="RefSeq" id="WP_207256511.1">
    <property type="nucleotide sequence ID" value="NZ_JAFMPP010000002.1"/>
</dbReference>
<reference evidence="3" key="1">
    <citation type="submission" date="2021-03" db="EMBL/GenBank/DDBJ databases">
        <title>Whole genome sequence of Jiella sp. CQZ9-1.</title>
        <authorList>
            <person name="Tuo L."/>
        </authorList>
    </citation>
    <scope>NUCLEOTIDE SEQUENCE</scope>
    <source>
        <strain evidence="3">CQZ9-1</strain>
    </source>
</reference>
<name>A0A939FXG8_9HYPH</name>
<dbReference type="Gene3D" id="3.30.2400.10">
    <property type="entry name" value="Major capsid protein gp5"/>
    <property type="match status" value="1"/>
</dbReference>
<sequence>MDETAIAGFETKALAPEIRGLQDDMMRTFESFCEANDARLDALEKRMGEDVVTAEKVDRIAAALDAQNQRIERLTLKEIRPALGQSGPRGEDAVSEHKSAFERYVRGGDEAPLRRFEEKAMSSLTGADGGFLVPDETEAEIGRRLTAISPIRSIAAVRTVSTAVLKKPFAIFGAESGWVSETATRDQTAAPQLAELTFPTMELYAMPAATSALLDDAAVDIDRWIGSEVEQAFAAQEGAAFVTGDGANKPKGFMSYSTVAESSWAWGSVGFVTTGADGAFASDGAADALIELVYALKAGYRQNASFVMNRRTQASVRKLKDKDGSYLWLPPASAGGRATVMGFPVVEAEEMPDIASGSLAIAFGDFARFYLVVDRQGVRVLRDPYSAKPYVLFYTTKRVGGGIQDFDAAKLLEFSA</sequence>
<accession>A0A939FXG8</accession>
<keyword evidence="4" id="KW-1185">Reference proteome</keyword>
<dbReference type="Proteomes" id="UP000664122">
    <property type="component" value="Unassembled WGS sequence"/>
</dbReference>
<dbReference type="NCBIfam" id="TIGR01554">
    <property type="entry name" value="major_cap_HK97"/>
    <property type="match status" value="1"/>
</dbReference>
<feature type="domain" description="Phage capsid-like C-terminal" evidence="2">
    <location>
        <begin position="129"/>
        <end position="414"/>
    </location>
</feature>
<dbReference type="SUPFAM" id="SSF56563">
    <property type="entry name" value="Major capsid protein gp5"/>
    <property type="match status" value="1"/>
</dbReference>
<dbReference type="InterPro" id="IPR024455">
    <property type="entry name" value="Phage_capsid"/>
</dbReference>
<proteinExistence type="predicted"/>
<gene>
    <name evidence="3" type="ORF">J1C48_04505</name>
</gene>
<comment type="subcellular location">
    <subcellularLocation>
        <location evidence="1">Virion</location>
    </subcellularLocation>
</comment>